<sequence length="349" mass="39460">MKVLHIVRQYGPVGGMERYAWEVSRAQAELGADVQVLCEHCHLNPSENIQVHLLGQGLRKPRWLSALLFSRKVTAWIKQHPQKNTIIHSHETTGVHHITTFHGPPFARIRQSPWWKRASLRVYANLWLEERELCGEQVQRVTPNSELIAGELIDAYPVIAPRLTPPVVPGVESGEVRPNRDIPAKGGVIGFIGKEWKRKGLDRAASIVEQLRLQRPDCELWVLGPDPEKVSHLFKHWQGGYRLLGLAESREILPQFDLLLHPARREPFGMVITEALATQVPVVISNQCGAATEITEGLGRVLDENSTTDNWVTACDELLNRTSPPPIYKHSWQDVAREYLDVYASITLK</sequence>
<proteinExistence type="predicted"/>
<dbReference type="Gene3D" id="3.40.50.2000">
    <property type="entry name" value="Glycogen Phosphorylase B"/>
    <property type="match status" value="2"/>
</dbReference>
<dbReference type="AlphaFoldDB" id="A0A2K8KXD3"/>
<accession>A0A2K8KXD3</accession>
<keyword evidence="2 4" id="KW-0808">Transferase</keyword>
<keyword evidence="1 4" id="KW-0328">Glycosyltransferase</keyword>
<protein>
    <submittedName>
        <fullName evidence="4">UDP-glucose:(Heptosyl)LPS alpha-1,3-glucosyltransferase</fullName>
        <ecNumber evidence="4">2.4.1.-</ecNumber>
    </submittedName>
</protein>
<dbReference type="Proteomes" id="UP000231701">
    <property type="component" value="Chromosome"/>
</dbReference>
<dbReference type="PANTHER" id="PTHR12526">
    <property type="entry name" value="GLYCOSYLTRANSFERASE"/>
    <property type="match status" value="1"/>
</dbReference>
<dbReference type="OrthoDB" id="433681at2"/>
<reference evidence="4 5" key="1">
    <citation type="submission" date="2016-12" db="EMBL/GenBank/DDBJ databases">
        <title>Isolation and genomic insights into novel planktonic Zetaproteobacteria from stratified waters of the Chesapeake Bay.</title>
        <authorList>
            <person name="McAllister S.M."/>
            <person name="Kato S."/>
            <person name="Chan C.S."/>
            <person name="Chiu B.K."/>
            <person name="Field E.K."/>
        </authorList>
    </citation>
    <scope>NUCLEOTIDE SEQUENCE [LARGE SCALE GENOMIC DNA]</scope>
    <source>
        <strain evidence="4 5">CP-5</strain>
    </source>
</reference>
<gene>
    <name evidence="4" type="ORF">Ga0123461_1168</name>
</gene>
<dbReference type="Pfam" id="PF13439">
    <property type="entry name" value="Glyco_transf_4"/>
    <property type="match status" value="1"/>
</dbReference>
<dbReference type="InterPro" id="IPR028098">
    <property type="entry name" value="Glyco_trans_4-like_N"/>
</dbReference>
<dbReference type="Pfam" id="PF13692">
    <property type="entry name" value="Glyco_trans_1_4"/>
    <property type="match status" value="1"/>
</dbReference>
<feature type="domain" description="Glycosyltransferase subfamily 4-like N-terminal" evidence="3">
    <location>
        <begin position="13"/>
        <end position="160"/>
    </location>
</feature>
<name>A0A2K8KXD3_MARES</name>
<dbReference type="KEGG" id="maes:Ga0123461_1168"/>
<dbReference type="GO" id="GO:0016757">
    <property type="term" value="F:glycosyltransferase activity"/>
    <property type="evidence" value="ECO:0007669"/>
    <property type="project" value="UniProtKB-KW"/>
</dbReference>
<dbReference type="RefSeq" id="WP_100277463.1">
    <property type="nucleotide sequence ID" value="NZ_CP018799.1"/>
</dbReference>
<dbReference type="CDD" id="cd03801">
    <property type="entry name" value="GT4_PimA-like"/>
    <property type="match status" value="1"/>
</dbReference>
<evidence type="ECO:0000256" key="1">
    <source>
        <dbReference type="ARBA" id="ARBA00022676"/>
    </source>
</evidence>
<evidence type="ECO:0000256" key="2">
    <source>
        <dbReference type="ARBA" id="ARBA00022679"/>
    </source>
</evidence>
<organism evidence="4 5">
    <name type="scientific">Mariprofundus aestuarium</name>
    <dbReference type="NCBI Taxonomy" id="1921086"/>
    <lineage>
        <taxon>Bacteria</taxon>
        <taxon>Pseudomonadati</taxon>
        <taxon>Pseudomonadota</taxon>
        <taxon>Candidatius Mariprofundia</taxon>
        <taxon>Mariprofundales</taxon>
        <taxon>Mariprofundaceae</taxon>
        <taxon>Mariprofundus</taxon>
    </lineage>
</organism>
<dbReference type="PANTHER" id="PTHR12526:SF510">
    <property type="entry name" value="D-INOSITOL 3-PHOSPHATE GLYCOSYLTRANSFERASE"/>
    <property type="match status" value="1"/>
</dbReference>
<evidence type="ECO:0000313" key="4">
    <source>
        <dbReference type="EMBL" id="ATX79587.1"/>
    </source>
</evidence>
<evidence type="ECO:0000259" key="3">
    <source>
        <dbReference type="Pfam" id="PF13439"/>
    </source>
</evidence>
<dbReference type="EMBL" id="CP018799">
    <property type="protein sequence ID" value="ATX79587.1"/>
    <property type="molecule type" value="Genomic_DNA"/>
</dbReference>
<dbReference type="EC" id="2.4.1.-" evidence="4"/>
<dbReference type="SUPFAM" id="SSF53756">
    <property type="entry name" value="UDP-Glycosyltransferase/glycogen phosphorylase"/>
    <property type="match status" value="1"/>
</dbReference>
<evidence type="ECO:0000313" key="5">
    <source>
        <dbReference type="Proteomes" id="UP000231701"/>
    </source>
</evidence>
<keyword evidence="5" id="KW-1185">Reference proteome</keyword>